<evidence type="ECO:0000256" key="7">
    <source>
        <dbReference type="ARBA" id="ARBA00040757"/>
    </source>
</evidence>
<protein>
    <recommendedName>
        <fullName evidence="7">Small ribosomal subunit protein uS13m</fullName>
    </recommendedName>
</protein>
<evidence type="ECO:0000313" key="12">
    <source>
        <dbReference type="Proteomes" id="UP000536275"/>
    </source>
</evidence>
<keyword evidence="3 8" id="KW-0689">Ribosomal protein</keyword>
<comment type="similarity">
    <text evidence="2 8">Belongs to the universal ribosomal protein uS13 family.</text>
</comment>
<dbReference type="InterPro" id="IPR010979">
    <property type="entry name" value="Ribosomal_uS13-like_H2TH"/>
</dbReference>
<reference evidence="11 12" key="1">
    <citation type="submission" date="2020-03" db="EMBL/GenBank/DDBJ databases">
        <title>FDA dAtabase for Regulatory Grade micrObial Sequences (FDA-ARGOS): Supporting development and validation of Infectious Disease Dx tests.</title>
        <authorList>
            <person name="Campos J."/>
            <person name="Goldberg B."/>
            <person name="Tallon L."/>
            <person name="Sadzewicz L."/>
            <person name="Vavikolanu K."/>
            <person name="Mehta A."/>
            <person name="Aluvathingal J."/>
            <person name="Nadendla S."/>
            <person name="Nandy P."/>
            <person name="Geyer C."/>
            <person name="Yan Y."/>
            <person name="Sichtig H."/>
        </authorList>
    </citation>
    <scope>NUCLEOTIDE SEQUENCE [LARGE SCALE GENOMIC DNA]</scope>
    <source>
        <strain evidence="11 12">FDAARGOS_656</strain>
    </source>
</reference>
<comment type="function">
    <text evidence="6">Component of the mitochondrial ribosome (mitoribosome), a dedicated translation machinery responsible for the synthesis of mitochondrial genome-encoded proteins, including at least some of the essential transmembrane subunits of the mitochondrial respiratory chain. The mitoribosomes are attached to the mitochondrial inner membrane and translation products are cotranslationally integrated into the membrane.</text>
</comment>
<dbReference type="InterPro" id="IPR001892">
    <property type="entry name" value="Ribosomal_uS13"/>
</dbReference>
<dbReference type="FunFam" id="1.10.8.50:FF:000001">
    <property type="entry name" value="30S ribosomal protein S13"/>
    <property type="match status" value="1"/>
</dbReference>
<dbReference type="InterPro" id="IPR027437">
    <property type="entry name" value="Rbsml_uS13_C"/>
</dbReference>
<evidence type="ECO:0000256" key="4">
    <source>
        <dbReference type="ARBA" id="ARBA00023128"/>
    </source>
</evidence>
<dbReference type="SUPFAM" id="SSF46946">
    <property type="entry name" value="S13-like H2TH domain"/>
    <property type="match status" value="1"/>
</dbReference>
<dbReference type="PROSITE" id="PS50159">
    <property type="entry name" value="RIBOSOMAL_S13_2"/>
    <property type="match status" value="1"/>
</dbReference>
<evidence type="ECO:0000313" key="11">
    <source>
        <dbReference type="EMBL" id="KAF6072841.1"/>
    </source>
</evidence>
<comment type="subcellular location">
    <subcellularLocation>
        <location evidence="1">Mitochondrion</location>
    </subcellularLocation>
</comment>
<evidence type="ECO:0000256" key="9">
    <source>
        <dbReference type="SAM" id="MobiDB-lite"/>
    </source>
</evidence>
<dbReference type="Gene3D" id="1.10.8.50">
    <property type="match status" value="1"/>
</dbReference>
<evidence type="ECO:0000313" key="10">
    <source>
        <dbReference type="EMBL" id="KAF6066539.1"/>
    </source>
</evidence>
<dbReference type="FunFam" id="4.10.910.10:FF:000004">
    <property type="entry name" value="Small subunit ribosomal protein S13"/>
    <property type="match status" value="1"/>
</dbReference>
<evidence type="ECO:0000256" key="5">
    <source>
        <dbReference type="ARBA" id="ARBA00023274"/>
    </source>
</evidence>
<proteinExistence type="inferred from homology"/>
<dbReference type="PIRSF" id="PIRSF002134">
    <property type="entry name" value="Ribosomal_S13"/>
    <property type="match status" value="1"/>
</dbReference>
<evidence type="ECO:0000256" key="8">
    <source>
        <dbReference type="RuleBase" id="RU003830"/>
    </source>
</evidence>
<evidence type="ECO:0000256" key="2">
    <source>
        <dbReference type="ARBA" id="ARBA00008080"/>
    </source>
</evidence>
<dbReference type="GO" id="GO:0005763">
    <property type="term" value="C:mitochondrial small ribosomal subunit"/>
    <property type="evidence" value="ECO:0007669"/>
    <property type="project" value="EnsemblFungi"/>
</dbReference>
<comment type="caution">
    <text evidence="11">The sequence shown here is derived from an EMBL/GenBank/DDBJ whole genome shotgun (WGS) entry which is preliminary data.</text>
</comment>
<accession>A0A8H6C5M2</accession>
<dbReference type="Proteomes" id="UP000536275">
    <property type="component" value="Unassembled WGS sequence"/>
</dbReference>
<dbReference type="AlphaFoldDB" id="A0A8H6C5M2"/>
<dbReference type="GO" id="GO:0003723">
    <property type="term" value="F:RNA binding"/>
    <property type="evidence" value="ECO:0007669"/>
    <property type="project" value="InterPro"/>
</dbReference>
<feature type="compositionally biased region" description="Polar residues" evidence="9">
    <location>
        <begin position="104"/>
        <end position="114"/>
    </location>
</feature>
<dbReference type="PANTHER" id="PTHR10871">
    <property type="entry name" value="30S RIBOSOMAL PROTEIN S13/40S RIBOSOMAL PROTEIN S18"/>
    <property type="match status" value="1"/>
</dbReference>
<dbReference type="PANTHER" id="PTHR10871:SF1">
    <property type="entry name" value="SMALL RIBOSOMAL SUBUNIT PROTEIN US13M"/>
    <property type="match status" value="1"/>
</dbReference>
<feature type="region of interest" description="Disordered" evidence="9">
    <location>
        <begin position="99"/>
        <end position="122"/>
    </location>
</feature>
<evidence type="ECO:0000256" key="3">
    <source>
        <dbReference type="ARBA" id="ARBA00022980"/>
    </source>
</evidence>
<dbReference type="InterPro" id="IPR018269">
    <property type="entry name" value="Ribosomal_uS13_CS"/>
</dbReference>
<organism evidence="11 12">
    <name type="scientific">Candida albicans</name>
    <name type="common">Yeast</name>
    <dbReference type="NCBI Taxonomy" id="5476"/>
    <lineage>
        <taxon>Eukaryota</taxon>
        <taxon>Fungi</taxon>
        <taxon>Dikarya</taxon>
        <taxon>Ascomycota</taxon>
        <taxon>Saccharomycotina</taxon>
        <taxon>Pichiomycetes</taxon>
        <taxon>Debaryomycetaceae</taxon>
        <taxon>Candida/Lodderomyces clade</taxon>
        <taxon>Candida</taxon>
    </lineage>
</organism>
<dbReference type="PROSITE" id="PS00646">
    <property type="entry name" value="RIBOSOMAL_S13_1"/>
    <property type="match status" value="1"/>
</dbReference>
<evidence type="ECO:0000256" key="1">
    <source>
        <dbReference type="ARBA" id="ARBA00004173"/>
    </source>
</evidence>
<sequence>MGVVVFGKSIKHNFPVRIGLAKTIFGIGYQTAERLMAKVGIYPNCRMNQLTEPQIMDLNKEISQLLVEGHLKHKINNDIKMKRTIGSYAGSRHALGFPVRGQRTKTNGSTARQLNRTERFRL</sequence>
<keyword evidence="5 8" id="KW-0687">Ribonucleoprotein</keyword>
<dbReference type="Pfam" id="PF00416">
    <property type="entry name" value="Ribosomal_S13"/>
    <property type="match status" value="1"/>
</dbReference>
<dbReference type="EMBL" id="JABWAD010000055">
    <property type="protein sequence ID" value="KAF6066539.1"/>
    <property type="molecule type" value="Genomic_DNA"/>
</dbReference>
<dbReference type="EMBL" id="JABWAD010000002">
    <property type="protein sequence ID" value="KAF6072841.1"/>
    <property type="molecule type" value="Genomic_DNA"/>
</dbReference>
<dbReference type="Gene3D" id="4.10.910.10">
    <property type="entry name" value="30s ribosomal protein s13, domain 2"/>
    <property type="match status" value="1"/>
</dbReference>
<dbReference type="GO" id="GO:0003735">
    <property type="term" value="F:structural constituent of ribosome"/>
    <property type="evidence" value="ECO:0007669"/>
    <property type="project" value="EnsemblFungi"/>
</dbReference>
<name>A0A8H6C5M2_CANAX</name>
<evidence type="ECO:0000256" key="6">
    <source>
        <dbReference type="ARBA" id="ARBA00037226"/>
    </source>
</evidence>
<dbReference type="SMR" id="A0A8H6C5M2"/>
<dbReference type="GO" id="GO:0005777">
    <property type="term" value="C:peroxisome"/>
    <property type="evidence" value="ECO:0007669"/>
    <property type="project" value="EnsemblFungi"/>
</dbReference>
<keyword evidence="4" id="KW-0496">Mitochondrion</keyword>
<gene>
    <name evidence="11" type="ORF">FOB64_000031</name>
    <name evidence="10" type="ORF">FOB64_004023</name>
</gene>
<dbReference type="GO" id="GO:0006412">
    <property type="term" value="P:translation"/>
    <property type="evidence" value="ECO:0007669"/>
    <property type="project" value="InterPro"/>
</dbReference>